<evidence type="ECO:0000256" key="1">
    <source>
        <dbReference type="SAM" id="Phobius"/>
    </source>
</evidence>
<feature type="transmembrane region" description="Helical" evidence="1">
    <location>
        <begin position="105"/>
        <end position="128"/>
    </location>
</feature>
<name>X6NZ97_RETFI</name>
<keyword evidence="1" id="KW-0472">Membrane</keyword>
<accession>X6NZ97</accession>
<feature type="transmembrane region" description="Helical" evidence="1">
    <location>
        <begin position="134"/>
        <end position="157"/>
    </location>
</feature>
<keyword evidence="3" id="KW-1185">Reference proteome</keyword>
<evidence type="ECO:0000313" key="3">
    <source>
        <dbReference type="Proteomes" id="UP000023152"/>
    </source>
</evidence>
<proteinExistence type="predicted"/>
<keyword evidence="1" id="KW-1133">Transmembrane helix</keyword>
<dbReference type="Proteomes" id="UP000023152">
    <property type="component" value="Unassembled WGS sequence"/>
</dbReference>
<evidence type="ECO:0000313" key="2">
    <source>
        <dbReference type="EMBL" id="ETO31208.1"/>
    </source>
</evidence>
<keyword evidence="1" id="KW-0812">Transmembrane</keyword>
<gene>
    <name evidence="2" type="ORF">RFI_05911</name>
</gene>
<protein>
    <submittedName>
        <fullName evidence="2">Uncharacterized protein</fullName>
    </submittedName>
</protein>
<sequence>MGTQKPSEREIKQKTAHSTLSQCVLHKHEIIICGCYYNDDCSYHTIKNEYKFICEYPSHVTLDGQFIVKLIDNNSKHSNQITLLTFESLSFEEKFMKRKDYQLNVMKITIIFNFINYLFLIILQHLWICMCVSMMSPCFLVDVVGMVLLFQNIAQVFNSRRHFTRSIVLLCCNINYRYDFCFYFIFIDFCKFLKNLSICVCSKNIH</sequence>
<organism evidence="2 3">
    <name type="scientific">Reticulomyxa filosa</name>
    <dbReference type="NCBI Taxonomy" id="46433"/>
    <lineage>
        <taxon>Eukaryota</taxon>
        <taxon>Sar</taxon>
        <taxon>Rhizaria</taxon>
        <taxon>Retaria</taxon>
        <taxon>Foraminifera</taxon>
        <taxon>Monothalamids</taxon>
        <taxon>Reticulomyxidae</taxon>
        <taxon>Reticulomyxa</taxon>
    </lineage>
</organism>
<comment type="caution">
    <text evidence="2">The sequence shown here is derived from an EMBL/GenBank/DDBJ whole genome shotgun (WGS) entry which is preliminary data.</text>
</comment>
<reference evidence="2 3" key="1">
    <citation type="journal article" date="2013" name="Curr. Biol.">
        <title>The Genome of the Foraminiferan Reticulomyxa filosa.</title>
        <authorList>
            <person name="Glockner G."/>
            <person name="Hulsmann N."/>
            <person name="Schleicher M."/>
            <person name="Noegel A.A."/>
            <person name="Eichinger L."/>
            <person name="Gallinger C."/>
            <person name="Pawlowski J."/>
            <person name="Sierra R."/>
            <person name="Euteneuer U."/>
            <person name="Pillet L."/>
            <person name="Moustafa A."/>
            <person name="Platzer M."/>
            <person name="Groth M."/>
            <person name="Szafranski K."/>
            <person name="Schliwa M."/>
        </authorList>
    </citation>
    <scope>NUCLEOTIDE SEQUENCE [LARGE SCALE GENOMIC DNA]</scope>
</reference>
<dbReference type="EMBL" id="ASPP01005075">
    <property type="protein sequence ID" value="ETO31208.1"/>
    <property type="molecule type" value="Genomic_DNA"/>
</dbReference>
<dbReference type="AlphaFoldDB" id="X6NZ97"/>